<evidence type="ECO:0000256" key="1">
    <source>
        <dbReference type="ARBA" id="ARBA00022692"/>
    </source>
</evidence>
<dbReference type="InterPro" id="IPR036259">
    <property type="entry name" value="MFS_trans_sf"/>
</dbReference>
<keyword evidence="3 4" id="KW-0472">Membrane</keyword>
<dbReference type="PROSITE" id="PS50850">
    <property type="entry name" value="MFS"/>
    <property type="match status" value="1"/>
</dbReference>
<name>A0A0G4JTD6_9GAMM</name>
<feature type="transmembrane region" description="Helical" evidence="4">
    <location>
        <begin position="12"/>
        <end position="33"/>
    </location>
</feature>
<feature type="transmembrane region" description="Helical" evidence="4">
    <location>
        <begin position="133"/>
        <end position="157"/>
    </location>
</feature>
<dbReference type="AlphaFoldDB" id="A0A0G4JTD6"/>
<keyword evidence="1 4" id="KW-0812">Transmembrane</keyword>
<feature type="transmembrane region" description="Helical" evidence="4">
    <location>
        <begin position="163"/>
        <end position="180"/>
    </location>
</feature>
<feature type="transmembrane region" description="Helical" evidence="4">
    <location>
        <begin position="366"/>
        <end position="384"/>
    </location>
</feature>
<feature type="transmembrane region" description="Helical" evidence="4">
    <location>
        <begin position="204"/>
        <end position="228"/>
    </location>
</feature>
<evidence type="ECO:0000259" key="5">
    <source>
        <dbReference type="PROSITE" id="PS50850"/>
    </source>
</evidence>
<dbReference type="PANTHER" id="PTHR43129:SF1">
    <property type="entry name" value="FOSMIDOMYCIN RESISTANCE PROTEIN"/>
    <property type="match status" value="1"/>
</dbReference>
<feature type="transmembrane region" description="Helical" evidence="4">
    <location>
        <begin position="302"/>
        <end position="318"/>
    </location>
</feature>
<dbReference type="EMBL" id="CGIG01000001">
    <property type="protein sequence ID" value="CPR15619.1"/>
    <property type="molecule type" value="Genomic_DNA"/>
</dbReference>
<dbReference type="InterPro" id="IPR011701">
    <property type="entry name" value="MFS"/>
</dbReference>
<feature type="transmembrane region" description="Helical" evidence="4">
    <location>
        <begin position="338"/>
        <end position="360"/>
    </location>
</feature>
<dbReference type="Pfam" id="PF07690">
    <property type="entry name" value="MFS_1"/>
    <property type="match status" value="1"/>
</dbReference>
<evidence type="ECO:0000256" key="3">
    <source>
        <dbReference type="ARBA" id="ARBA00023136"/>
    </source>
</evidence>
<sequence>MKRIKLPLLAQISSAHLVSHFHMMVLPALIPLLSEQRNISFVELGFALSVFNIVSACVQTPIGFVVDRIGARRTLTAGLTLGSLCFLSLSFSNSYFWLVTAMALAGVANAVYHPADYALLSRGIDEKRMGRAFSIHTFSGFFGTAIAPGILLTVAAFAGTNSAFIVAGAIGLLTVPLLLTERDQPIRLQHATQENDRPGKRRRAALFTLPIMALLVLFLLLNLSTASIQNFSVTAFVTGYDLPLSQANIVLTSFLFSSAFGVLAGGALADKTRRHGLVATAALAITAGLITLVAIYPLPVAVLVPLLAAAGFLSGMIAPSRDMLVRAASPAGAEGRVFGIVSTGFNIGGAVGPLLFGWLLDHNYPQAIFWSAVIFMLITALITLRQELRSARQRAVAV</sequence>
<keyword evidence="2 4" id="KW-1133">Transmembrane helix</keyword>
<dbReference type="GO" id="GO:0022857">
    <property type="term" value="F:transmembrane transporter activity"/>
    <property type="evidence" value="ECO:0007669"/>
    <property type="project" value="InterPro"/>
</dbReference>
<feature type="transmembrane region" description="Helical" evidence="4">
    <location>
        <begin position="248"/>
        <end position="269"/>
    </location>
</feature>
<feature type="transmembrane region" description="Helical" evidence="4">
    <location>
        <begin position="276"/>
        <end position="296"/>
    </location>
</feature>
<feature type="transmembrane region" description="Helical" evidence="4">
    <location>
        <begin position="70"/>
        <end position="89"/>
    </location>
</feature>
<organism evidence="6 7">
    <name type="scientific">Brenneria goodwinii</name>
    <dbReference type="NCBI Taxonomy" id="1109412"/>
    <lineage>
        <taxon>Bacteria</taxon>
        <taxon>Pseudomonadati</taxon>
        <taxon>Pseudomonadota</taxon>
        <taxon>Gammaproteobacteria</taxon>
        <taxon>Enterobacterales</taxon>
        <taxon>Pectobacteriaceae</taxon>
        <taxon>Brenneria</taxon>
    </lineage>
</organism>
<evidence type="ECO:0000256" key="2">
    <source>
        <dbReference type="ARBA" id="ARBA00022989"/>
    </source>
</evidence>
<dbReference type="RefSeq" id="WP_048636874.1">
    <property type="nucleotide sequence ID" value="NZ_CGIG01000001.1"/>
</dbReference>
<accession>A0A0G4JTD6</accession>
<dbReference type="GO" id="GO:0005886">
    <property type="term" value="C:plasma membrane"/>
    <property type="evidence" value="ECO:0007669"/>
    <property type="project" value="TreeGrafter"/>
</dbReference>
<evidence type="ECO:0000256" key="4">
    <source>
        <dbReference type="SAM" id="Phobius"/>
    </source>
</evidence>
<dbReference type="OrthoDB" id="8894129at2"/>
<feature type="transmembrane region" description="Helical" evidence="4">
    <location>
        <begin position="95"/>
        <end position="112"/>
    </location>
</feature>
<feature type="domain" description="Major facilitator superfamily (MFS) profile" evidence="5">
    <location>
        <begin position="8"/>
        <end position="391"/>
    </location>
</feature>
<dbReference type="PANTHER" id="PTHR43129">
    <property type="entry name" value="FOSMIDOMYCIN RESISTANCE PROTEIN"/>
    <property type="match status" value="1"/>
</dbReference>
<dbReference type="Gene3D" id="1.20.1250.20">
    <property type="entry name" value="MFS general substrate transporter like domains"/>
    <property type="match status" value="2"/>
</dbReference>
<dbReference type="Proteomes" id="UP000044377">
    <property type="component" value="Unassembled WGS sequence"/>
</dbReference>
<dbReference type="SUPFAM" id="SSF103473">
    <property type="entry name" value="MFS general substrate transporter"/>
    <property type="match status" value="1"/>
</dbReference>
<dbReference type="InterPro" id="IPR020846">
    <property type="entry name" value="MFS_dom"/>
</dbReference>
<evidence type="ECO:0000313" key="7">
    <source>
        <dbReference type="Proteomes" id="UP000044377"/>
    </source>
</evidence>
<keyword evidence="7" id="KW-1185">Reference proteome</keyword>
<feature type="transmembrane region" description="Helical" evidence="4">
    <location>
        <begin position="39"/>
        <end position="58"/>
    </location>
</feature>
<gene>
    <name evidence="6" type="ORF">BN1221_01615c</name>
</gene>
<proteinExistence type="predicted"/>
<dbReference type="STRING" id="1109412.BN1221_01615c"/>
<protein>
    <submittedName>
        <fullName evidence="6">Fosmidomycin resistance protein</fullName>
    </submittedName>
</protein>
<reference evidence="7" key="1">
    <citation type="submission" date="2015-01" db="EMBL/GenBank/DDBJ databases">
        <authorList>
            <person name="Paterson Steve"/>
        </authorList>
    </citation>
    <scope>NUCLEOTIDE SEQUENCE [LARGE SCALE GENOMIC DNA]</scope>
    <source>
        <strain evidence="7">OBR1</strain>
    </source>
</reference>
<evidence type="ECO:0000313" key="6">
    <source>
        <dbReference type="EMBL" id="CPR15619.1"/>
    </source>
</evidence>